<dbReference type="Proteomes" id="UP000316968">
    <property type="component" value="Chromosome"/>
</dbReference>
<dbReference type="OrthoDB" id="2596580at2"/>
<sequence length="72" mass="8688">MKKIKIPLVNEKYESGELSFLSKWKDQMLPIVRSDNTLYRIFLQLLEIRWQSSVLNLADYRRDLVAEEVFLR</sequence>
<protein>
    <submittedName>
        <fullName evidence="1">Uncharacterized protein</fullName>
    </submittedName>
</protein>
<accession>A0A4Y6UTV8</accession>
<dbReference type="KEGG" id="saca:FFV09_00305"/>
<name>A0A4Y6UTV8_SACBS</name>
<organism evidence="1 2">
    <name type="scientific">Saccharibacillus brassicae</name>
    <dbReference type="NCBI Taxonomy" id="2583377"/>
    <lineage>
        <taxon>Bacteria</taxon>
        <taxon>Bacillati</taxon>
        <taxon>Bacillota</taxon>
        <taxon>Bacilli</taxon>
        <taxon>Bacillales</taxon>
        <taxon>Paenibacillaceae</taxon>
        <taxon>Saccharibacillus</taxon>
    </lineage>
</organism>
<reference evidence="1 2" key="1">
    <citation type="submission" date="2019-06" db="EMBL/GenBank/DDBJ databases">
        <title>Saccharibacillus brassicae sp. nov., an endophytic bacterium isolated from Chinese cabbage seeds (Brassica pekinensis).</title>
        <authorList>
            <person name="Jiang L."/>
            <person name="Lee J."/>
            <person name="Kim S.W."/>
        </authorList>
    </citation>
    <scope>NUCLEOTIDE SEQUENCE [LARGE SCALE GENOMIC DNA]</scope>
    <source>
        <strain evidence="2">KCTC 43072 / ATSA2</strain>
    </source>
</reference>
<dbReference type="RefSeq" id="WP_141445824.1">
    <property type="nucleotide sequence ID" value="NZ_CP041217.1"/>
</dbReference>
<dbReference type="EMBL" id="CP041217">
    <property type="protein sequence ID" value="QDH19435.1"/>
    <property type="molecule type" value="Genomic_DNA"/>
</dbReference>
<dbReference type="AlphaFoldDB" id="A0A4Y6UTV8"/>
<gene>
    <name evidence="1" type="ORF">FFV09_00305</name>
</gene>
<evidence type="ECO:0000313" key="2">
    <source>
        <dbReference type="Proteomes" id="UP000316968"/>
    </source>
</evidence>
<evidence type="ECO:0000313" key="1">
    <source>
        <dbReference type="EMBL" id="QDH19435.1"/>
    </source>
</evidence>
<keyword evidence="2" id="KW-1185">Reference proteome</keyword>
<proteinExistence type="predicted"/>